<accession>A0A1T4M2Z9</accession>
<proteinExistence type="predicted"/>
<name>A0A1T4M2Z9_9FIRM</name>
<dbReference type="PANTHER" id="PTHR11669:SF8">
    <property type="entry name" value="DNA POLYMERASE III SUBUNIT DELTA"/>
    <property type="match status" value="1"/>
</dbReference>
<dbReference type="RefSeq" id="WP_159443409.1">
    <property type="nucleotide sequence ID" value="NZ_FUWW01000010.1"/>
</dbReference>
<dbReference type="STRING" id="290054.SAMN02745114_01105"/>
<evidence type="ECO:0000313" key="2">
    <source>
        <dbReference type="Proteomes" id="UP000190657"/>
    </source>
</evidence>
<dbReference type="PANTHER" id="PTHR11669">
    <property type="entry name" value="REPLICATION FACTOR C / DNA POLYMERASE III GAMMA-TAU SUBUNIT"/>
    <property type="match status" value="1"/>
</dbReference>
<gene>
    <name evidence="1" type="ORF">SAMN02745114_01105</name>
</gene>
<dbReference type="EMBL" id="FUWW01000010">
    <property type="protein sequence ID" value="SJZ61084.1"/>
    <property type="molecule type" value="Genomic_DNA"/>
</dbReference>
<dbReference type="OrthoDB" id="9810148at2"/>
<dbReference type="InterPro" id="IPR050238">
    <property type="entry name" value="DNA_Rep/Repair_Clamp_Loader"/>
</dbReference>
<keyword evidence="2" id="KW-1185">Reference proteome</keyword>
<dbReference type="Gene3D" id="3.40.50.300">
    <property type="entry name" value="P-loop containing nucleotide triphosphate hydrolases"/>
    <property type="match status" value="1"/>
</dbReference>
<evidence type="ECO:0000313" key="1">
    <source>
        <dbReference type="EMBL" id="SJZ61084.1"/>
    </source>
</evidence>
<protein>
    <submittedName>
        <fullName evidence="1">DNA polymerase-3 subunit delta</fullName>
    </submittedName>
</protein>
<dbReference type="Proteomes" id="UP000190657">
    <property type="component" value="Unassembled WGS sequence"/>
</dbReference>
<dbReference type="Pfam" id="PF13177">
    <property type="entry name" value="DNA_pol3_delta2"/>
    <property type="match status" value="1"/>
</dbReference>
<dbReference type="SUPFAM" id="SSF52540">
    <property type="entry name" value="P-loop containing nucleoside triphosphate hydrolases"/>
    <property type="match status" value="1"/>
</dbReference>
<organism evidence="1 2">
    <name type="scientific">Eubacterium coprostanoligenes</name>
    <dbReference type="NCBI Taxonomy" id="290054"/>
    <lineage>
        <taxon>Bacteria</taxon>
        <taxon>Bacillati</taxon>
        <taxon>Bacillota</taxon>
        <taxon>Clostridia</taxon>
        <taxon>Eubacteriales</taxon>
        <taxon>Eubacteriaceae</taxon>
        <taxon>Eubacterium</taxon>
    </lineage>
</organism>
<dbReference type="InterPro" id="IPR027417">
    <property type="entry name" value="P-loop_NTPase"/>
</dbReference>
<sequence length="327" mass="36096">MNFEDFVGNEKVKEQLSFLQASGRLPHAIVVEGDEGLGKRTFAREIALNLLCKGENKPCRNCPQCSKVLKGVHPDLYEYSATGGARSFHVDVVRDVKENVYMQPNEADYKIYILGNCQCMNESAQNALLKVLEEPPKYAMFILTVTNKSALLETVLSRSVVLTLEGVNEVQGAKYICSKDETADYDEALKACTVWGGNIGKAIESLGDSKLSKISGIAVDVCNALTSNDEYSLLKVCSVFDRDRETLVSTLTLLKTVFRDAMVYSNGSDVLSGQRETVAKLATSFSRKKLMNLILACENLLDLTLKNGNNAILITKTCYDFRRAIGR</sequence>
<dbReference type="GO" id="GO:0006261">
    <property type="term" value="P:DNA-templated DNA replication"/>
    <property type="evidence" value="ECO:0007669"/>
    <property type="project" value="TreeGrafter"/>
</dbReference>
<dbReference type="AlphaFoldDB" id="A0A1T4M2Z9"/>
<reference evidence="1 2" key="1">
    <citation type="submission" date="2017-02" db="EMBL/GenBank/DDBJ databases">
        <authorList>
            <person name="Peterson S.W."/>
        </authorList>
    </citation>
    <scope>NUCLEOTIDE SEQUENCE [LARGE SCALE GENOMIC DNA]</scope>
    <source>
        <strain evidence="1 2">ATCC 51222</strain>
    </source>
</reference>